<evidence type="ECO:0000256" key="8">
    <source>
        <dbReference type="ARBA" id="ARBA00022777"/>
    </source>
</evidence>
<evidence type="ECO:0000256" key="11">
    <source>
        <dbReference type="SAM" id="Phobius"/>
    </source>
</evidence>
<dbReference type="RefSeq" id="WP_184299507.1">
    <property type="nucleotide sequence ID" value="NZ_JACHLP010000004.1"/>
</dbReference>
<comment type="subcellular location">
    <subcellularLocation>
        <location evidence="2">Cell membrane</location>
        <topology evidence="2">Multi-pass membrane protein</topology>
    </subcellularLocation>
</comment>
<evidence type="ECO:0000256" key="6">
    <source>
        <dbReference type="ARBA" id="ARBA00022679"/>
    </source>
</evidence>
<dbReference type="EC" id="2.7.13.3" evidence="3"/>
<comment type="caution">
    <text evidence="13">The sequence shown here is derived from an EMBL/GenBank/DDBJ whole genome shotgun (WGS) entry which is preliminary data.</text>
</comment>
<keyword evidence="7" id="KW-0547">Nucleotide-binding</keyword>
<dbReference type="EMBL" id="JACHLP010000004">
    <property type="protein sequence ID" value="MBB4843865.1"/>
    <property type="molecule type" value="Genomic_DNA"/>
</dbReference>
<dbReference type="PRINTS" id="PR00344">
    <property type="entry name" value="BCTRLSENSOR"/>
</dbReference>
<keyword evidence="4" id="KW-1003">Cell membrane</keyword>
<dbReference type="PANTHER" id="PTHR44936:SF10">
    <property type="entry name" value="SENSOR PROTEIN RSTB"/>
    <property type="match status" value="1"/>
</dbReference>
<dbReference type="PANTHER" id="PTHR44936">
    <property type="entry name" value="SENSOR PROTEIN CREC"/>
    <property type="match status" value="1"/>
</dbReference>
<dbReference type="Pfam" id="PF02518">
    <property type="entry name" value="HATPase_c"/>
    <property type="match status" value="1"/>
</dbReference>
<feature type="region of interest" description="Disordered" evidence="10">
    <location>
        <begin position="1"/>
        <end position="26"/>
    </location>
</feature>
<feature type="domain" description="Histidine kinase" evidence="12">
    <location>
        <begin position="235"/>
        <end position="444"/>
    </location>
</feature>
<dbReference type="InterPro" id="IPR004358">
    <property type="entry name" value="Sig_transdc_His_kin-like_C"/>
</dbReference>
<dbReference type="SUPFAM" id="SSF55874">
    <property type="entry name" value="ATPase domain of HSP90 chaperone/DNA topoisomerase II/histidine kinase"/>
    <property type="match status" value="1"/>
</dbReference>
<evidence type="ECO:0000256" key="10">
    <source>
        <dbReference type="SAM" id="MobiDB-lite"/>
    </source>
</evidence>
<name>A0A840LAQ4_9BURK</name>
<keyword evidence="9" id="KW-0067">ATP-binding</keyword>
<evidence type="ECO:0000256" key="2">
    <source>
        <dbReference type="ARBA" id="ARBA00004651"/>
    </source>
</evidence>
<keyword evidence="8 13" id="KW-0418">Kinase</keyword>
<dbReference type="SUPFAM" id="SSF47384">
    <property type="entry name" value="Homodimeric domain of signal transducing histidine kinase"/>
    <property type="match status" value="1"/>
</dbReference>
<protein>
    <recommendedName>
        <fullName evidence="3">histidine kinase</fullName>
        <ecNumber evidence="3">2.7.13.3</ecNumber>
    </recommendedName>
</protein>
<dbReference type="Gene3D" id="3.30.565.10">
    <property type="entry name" value="Histidine kinase-like ATPase, C-terminal domain"/>
    <property type="match status" value="1"/>
</dbReference>
<accession>A0A840LAQ4</accession>
<keyword evidence="6 13" id="KW-0808">Transferase</keyword>
<evidence type="ECO:0000313" key="13">
    <source>
        <dbReference type="EMBL" id="MBB4843865.1"/>
    </source>
</evidence>
<evidence type="ECO:0000256" key="4">
    <source>
        <dbReference type="ARBA" id="ARBA00022475"/>
    </source>
</evidence>
<dbReference type="GO" id="GO:0005524">
    <property type="term" value="F:ATP binding"/>
    <property type="evidence" value="ECO:0007669"/>
    <property type="project" value="UniProtKB-KW"/>
</dbReference>
<dbReference type="InterPro" id="IPR003594">
    <property type="entry name" value="HATPase_dom"/>
</dbReference>
<dbReference type="InterPro" id="IPR005467">
    <property type="entry name" value="His_kinase_dom"/>
</dbReference>
<evidence type="ECO:0000256" key="7">
    <source>
        <dbReference type="ARBA" id="ARBA00022741"/>
    </source>
</evidence>
<organism evidence="13 14">
    <name type="scientific">Roseateles oligotrophus</name>
    <dbReference type="NCBI Taxonomy" id="1769250"/>
    <lineage>
        <taxon>Bacteria</taxon>
        <taxon>Pseudomonadati</taxon>
        <taxon>Pseudomonadota</taxon>
        <taxon>Betaproteobacteria</taxon>
        <taxon>Burkholderiales</taxon>
        <taxon>Sphaerotilaceae</taxon>
        <taxon>Roseateles</taxon>
    </lineage>
</organism>
<dbReference type="Gene3D" id="1.10.287.130">
    <property type="match status" value="1"/>
</dbReference>
<feature type="transmembrane region" description="Helical" evidence="11">
    <location>
        <begin position="143"/>
        <end position="162"/>
    </location>
</feature>
<dbReference type="SMART" id="SM00387">
    <property type="entry name" value="HATPase_c"/>
    <property type="match status" value="1"/>
</dbReference>
<evidence type="ECO:0000256" key="9">
    <source>
        <dbReference type="ARBA" id="ARBA00022840"/>
    </source>
</evidence>
<feature type="transmembrane region" description="Helical" evidence="11">
    <location>
        <begin position="108"/>
        <end position="131"/>
    </location>
</feature>
<dbReference type="InterPro" id="IPR036097">
    <property type="entry name" value="HisK_dim/P_sf"/>
</dbReference>
<proteinExistence type="predicted"/>
<dbReference type="CDD" id="cd00082">
    <property type="entry name" value="HisKA"/>
    <property type="match status" value="1"/>
</dbReference>
<dbReference type="InterPro" id="IPR036890">
    <property type="entry name" value="HATPase_C_sf"/>
</dbReference>
<keyword evidence="11" id="KW-1133">Transmembrane helix</keyword>
<evidence type="ECO:0000256" key="1">
    <source>
        <dbReference type="ARBA" id="ARBA00000085"/>
    </source>
</evidence>
<dbReference type="InterPro" id="IPR003661">
    <property type="entry name" value="HisK_dim/P_dom"/>
</dbReference>
<dbReference type="AlphaFoldDB" id="A0A840LAQ4"/>
<keyword evidence="14" id="KW-1185">Reference proteome</keyword>
<dbReference type="InterPro" id="IPR050980">
    <property type="entry name" value="2C_sensor_his_kinase"/>
</dbReference>
<keyword evidence="11" id="KW-0812">Transmembrane</keyword>
<dbReference type="GO" id="GO:0005886">
    <property type="term" value="C:plasma membrane"/>
    <property type="evidence" value="ECO:0007669"/>
    <property type="project" value="UniProtKB-SubCell"/>
</dbReference>
<sequence length="451" mass="49296">MSELTHGPLPLPEDGPHDKPAERGYTPENLAGRRNLQQLIQLRWLAVAGQFATILTTELVLDVQLPMREMLALLAGLALFNAACQLRLRQTRGEIGNGELFAGLLVDVAVLTAQLFFSGGAANPFIFLYLLQIAVGAVLLRPGFIWAMVTLTSLCFIALTVWQRPLNLPAMDGSHLSVHYIGGLLICFTLNAALLVIFIHRISANLRQRDHRLAALRQRAAEEEHIVRMGLLASGAAHELGTPLATLSVILGDWSRMAPFAADPELREEIEEMQFQLQRCKTIVSGILMSAGESRAEGLTQVSLHRFLHEQVRHWRASRSGQVLDYRPQDDLPDLPMVADTALRQMLDNVLDNAAEAAPESAITLHASCEDERLILRVQDSGPGFSPEMLANFGKPYHSSKGRPGSGLGLFLSLNVARTLGGHIEPGTRPEGGAEVKISLPLAALSWKTKP</sequence>
<dbReference type="GO" id="GO:0000155">
    <property type="term" value="F:phosphorelay sensor kinase activity"/>
    <property type="evidence" value="ECO:0007669"/>
    <property type="project" value="InterPro"/>
</dbReference>
<evidence type="ECO:0000256" key="3">
    <source>
        <dbReference type="ARBA" id="ARBA00012438"/>
    </source>
</evidence>
<evidence type="ECO:0000313" key="14">
    <source>
        <dbReference type="Proteomes" id="UP000562027"/>
    </source>
</evidence>
<evidence type="ECO:0000256" key="5">
    <source>
        <dbReference type="ARBA" id="ARBA00022553"/>
    </source>
</evidence>
<feature type="transmembrane region" description="Helical" evidence="11">
    <location>
        <begin position="177"/>
        <end position="199"/>
    </location>
</feature>
<comment type="catalytic activity">
    <reaction evidence="1">
        <text>ATP + protein L-histidine = ADP + protein N-phospho-L-histidine.</text>
        <dbReference type="EC" id="2.7.13.3"/>
    </reaction>
</comment>
<keyword evidence="11" id="KW-0472">Membrane</keyword>
<gene>
    <name evidence="13" type="ORF">HNP55_002388</name>
</gene>
<reference evidence="13 14" key="1">
    <citation type="submission" date="2020-08" db="EMBL/GenBank/DDBJ databases">
        <title>Functional genomics of gut bacteria from endangered species of beetles.</title>
        <authorList>
            <person name="Carlos-Shanley C."/>
        </authorList>
    </citation>
    <scope>NUCLEOTIDE SEQUENCE [LARGE SCALE GENOMIC DNA]</scope>
    <source>
        <strain evidence="13 14">S00239</strain>
    </source>
</reference>
<evidence type="ECO:0000259" key="12">
    <source>
        <dbReference type="PROSITE" id="PS50109"/>
    </source>
</evidence>
<keyword evidence="5" id="KW-0597">Phosphoprotein</keyword>
<dbReference type="PROSITE" id="PS50109">
    <property type="entry name" value="HIS_KIN"/>
    <property type="match status" value="1"/>
</dbReference>
<dbReference type="Proteomes" id="UP000562027">
    <property type="component" value="Unassembled WGS sequence"/>
</dbReference>